<evidence type="ECO:0000259" key="4">
    <source>
        <dbReference type="PROSITE" id="PS51762"/>
    </source>
</evidence>
<evidence type="ECO:0000256" key="3">
    <source>
        <dbReference type="SAM" id="Phobius"/>
    </source>
</evidence>
<keyword evidence="3" id="KW-1133">Transmembrane helix</keyword>
<dbReference type="InterPro" id="IPR000757">
    <property type="entry name" value="Beta-glucanase-like"/>
</dbReference>
<dbReference type="Proteomes" id="UP001175000">
    <property type="component" value="Unassembled WGS sequence"/>
</dbReference>
<feature type="transmembrane region" description="Helical" evidence="3">
    <location>
        <begin position="87"/>
        <end position="108"/>
    </location>
</feature>
<comment type="caution">
    <text evidence="5">The sequence shown here is derived from an EMBL/GenBank/DDBJ whole genome shotgun (WGS) entry which is preliminary data.</text>
</comment>
<dbReference type="EMBL" id="JAULSU010000004">
    <property type="protein sequence ID" value="KAK0620640.1"/>
    <property type="molecule type" value="Genomic_DNA"/>
</dbReference>
<feature type="compositionally biased region" description="Polar residues" evidence="2">
    <location>
        <begin position="16"/>
        <end position="26"/>
    </location>
</feature>
<gene>
    <name evidence="5" type="ORF">B0T14DRAFT_567377</name>
</gene>
<keyword evidence="3" id="KW-0472">Membrane</keyword>
<dbReference type="AlphaFoldDB" id="A0AA39WSQ6"/>
<accession>A0AA39WSQ6</accession>
<keyword evidence="6" id="KW-1185">Reference proteome</keyword>
<dbReference type="Pfam" id="PF00722">
    <property type="entry name" value="Glyco_hydro_16"/>
    <property type="match status" value="1"/>
</dbReference>
<reference evidence="5" key="1">
    <citation type="submission" date="2023-06" db="EMBL/GenBank/DDBJ databases">
        <title>Genome-scale phylogeny and comparative genomics of the fungal order Sordariales.</title>
        <authorList>
            <consortium name="Lawrence Berkeley National Laboratory"/>
            <person name="Hensen N."/>
            <person name="Bonometti L."/>
            <person name="Westerberg I."/>
            <person name="Brannstrom I.O."/>
            <person name="Guillou S."/>
            <person name="Cros-Aarteil S."/>
            <person name="Calhoun S."/>
            <person name="Haridas S."/>
            <person name="Kuo A."/>
            <person name="Mondo S."/>
            <person name="Pangilinan J."/>
            <person name="Riley R."/>
            <person name="Labutti K."/>
            <person name="Andreopoulos B."/>
            <person name="Lipzen A."/>
            <person name="Chen C."/>
            <person name="Yanf M."/>
            <person name="Daum C."/>
            <person name="Ng V."/>
            <person name="Clum A."/>
            <person name="Steindorff A."/>
            <person name="Ohm R."/>
            <person name="Martin F."/>
            <person name="Silar P."/>
            <person name="Natvig D."/>
            <person name="Lalanne C."/>
            <person name="Gautier V."/>
            <person name="Ament-Velasquez S.L."/>
            <person name="Kruys A."/>
            <person name="Hutchinson M.I."/>
            <person name="Powell A.J."/>
            <person name="Barry K."/>
            <person name="Miller A.N."/>
            <person name="Grigoriev I.V."/>
            <person name="Debuchy R."/>
            <person name="Gladieux P."/>
            <person name="Thoren M.H."/>
            <person name="Johannesson H."/>
        </authorList>
    </citation>
    <scope>NUCLEOTIDE SEQUENCE</scope>
    <source>
        <strain evidence="5">CBS 606.72</strain>
    </source>
</reference>
<dbReference type="SUPFAM" id="SSF49899">
    <property type="entry name" value="Concanavalin A-like lectins/glucanases"/>
    <property type="match status" value="1"/>
</dbReference>
<evidence type="ECO:0000256" key="2">
    <source>
        <dbReference type="SAM" id="MobiDB-lite"/>
    </source>
</evidence>
<name>A0AA39WSQ6_9PEZI</name>
<evidence type="ECO:0000313" key="5">
    <source>
        <dbReference type="EMBL" id="KAK0620640.1"/>
    </source>
</evidence>
<dbReference type="GO" id="GO:0005975">
    <property type="term" value="P:carbohydrate metabolic process"/>
    <property type="evidence" value="ECO:0007669"/>
    <property type="project" value="InterPro"/>
</dbReference>
<dbReference type="Gene3D" id="2.60.120.200">
    <property type="match status" value="1"/>
</dbReference>
<comment type="similarity">
    <text evidence="1">Belongs to the glycosyl hydrolase 16 family.</text>
</comment>
<feature type="region of interest" description="Disordered" evidence="2">
    <location>
        <begin position="1"/>
        <end position="35"/>
    </location>
</feature>
<dbReference type="PANTHER" id="PTHR10963:SF55">
    <property type="entry name" value="GLYCOSIDE HYDROLASE FAMILY 16 PROTEIN"/>
    <property type="match status" value="1"/>
</dbReference>
<sequence>MEMRSFHVPARPVRPVSSNTNRSFLSQDPFGDGRAQTVSRASSIKSGITAKTAPAKAPVKFKSSRLIGEYEKPWLENRDPRLKYDRIIFWVFGLIASGVGAYIAYNGWVTFTPQNYCLQFEDDFLSGIDPSHWTYDIQTGGFGTGSFDWTTDDPANAYTDADGLHIVPTLTIDSTDITEAQLLDGYTLNLTTAGTCTTDDYKHCSVKSNKTTDTIIPPARSARLVTRGKQTLQYGKIEVVAKLPKGDWLWPAIWMMPQDSVYGDWPRSGEIDIMEARGNDRDSGIGRDTVGGALHWGPSSELDMFMKTMGDTSLSRGDYSDDFHTFGLLWSPNYILVYVDMVLKQSIYVPFGKSSGDMYNRGGFGAMDNKGNGPPGNPWALSRNYNAPFDQEFYLILNVAVGGTSGYFPDGVDGKPWADKVNGSASQFWKARSSWEPTWGEGAARGMTVKKVSMWKVC</sequence>
<feature type="domain" description="GH16" evidence="4">
    <location>
        <begin position="105"/>
        <end position="429"/>
    </location>
</feature>
<organism evidence="5 6">
    <name type="scientific">Immersiella caudata</name>
    <dbReference type="NCBI Taxonomy" id="314043"/>
    <lineage>
        <taxon>Eukaryota</taxon>
        <taxon>Fungi</taxon>
        <taxon>Dikarya</taxon>
        <taxon>Ascomycota</taxon>
        <taxon>Pezizomycotina</taxon>
        <taxon>Sordariomycetes</taxon>
        <taxon>Sordariomycetidae</taxon>
        <taxon>Sordariales</taxon>
        <taxon>Lasiosphaeriaceae</taxon>
        <taxon>Immersiella</taxon>
    </lineage>
</organism>
<keyword evidence="3" id="KW-0812">Transmembrane</keyword>
<dbReference type="PROSITE" id="PS51762">
    <property type="entry name" value="GH16_2"/>
    <property type="match status" value="1"/>
</dbReference>
<dbReference type="GO" id="GO:0004553">
    <property type="term" value="F:hydrolase activity, hydrolyzing O-glycosyl compounds"/>
    <property type="evidence" value="ECO:0007669"/>
    <property type="project" value="InterPro"/>
</dbReference>
<protein>
    <submittedName>
        <fullName evidence="5">Gram-negative bacteria binding protein</fullName>
    </submittedName>
</protein>
<dbReference type="InterPro" id="IPR050546">
    <property type="entry name" value="Glycosyl_Hydrlase_16"/>
</dbReference>
<dbReference type="PANTHER" id="PTHR10963">
    <property type="entry name" value="GLYCOSYL HYDROLASE-RELATED"/>
    <property type="match status" value="1"/>
</dbReference>
<dbReference type="InterPro" id="IPR013320">
    <property type="entry name" value="ConA-like_dom_sf"/>
</dbReference>
<evidence type="ECO:0000256" key="1">
    <source>
        <dbReference type="ARBA" id="ARBA00006865"/>
    </source>
</evidence>
<proteinExistence type="inferred from homology"/>
<evidence type="ECO:0000313" key="6">
    <source>
        <dbReference type="Proteomes" id="UP001175000"/>
    </source>
</evidence>